<accession>A0AA47N6X7</accession>
<dbReference type="AlphaFoldDB" id="A0AA47N6X7"/>
<dbReference type="PANTHER" id="PTHR47331">
    <property type="entry name" value="PHD-TYPE DOMAIN-CONTAINING PROTEIN"/>
    <property type="match status" value="1"/>
</dbReference>
<comment type="caution">
    <text evidence="1">The sequence shown here is derived from an EMBL/GenBank/DDBJ whole genome shotgun (WGS) entry which is preliminary data.</text>
</comment>
<name>A0AA47N6X7_MERPO</name>
<dbReference type="PANTHER" id="PTHR47331:SF3">
    <property type="match status" value="1"/>
</dbReference>
<keyword evidence="2" id="KW-1185">Reference proteome</keyword>
<reference evidence="1" key="1">
    <citation type="journal article" date="2023" name="Front. Mar. Sci.">
        <title>A new Merluccius polli reference genome to investigate the effects of global change in West African waters.</title>
        <authorList>
            <person name="Mateo J.L."/>
            <person name="Blanco-Fernandez C."/>
            <person name="Garcia-Vazquez E."/>
            <person name="Machado-Schiaffino G."/>
        </authorList>
    </citation>
    <scope>NUCLEOTIDE SEQUENCE</scope>
    <source>
        <strain evidence="1">C29</strain>
        <tissue evidence="1">Fin</tissue>
    </source>
</reference>
<evidence type="ECO:0000313" key="1">
    <source>
        <dbReference type="EMBL" id="KAK0152711.1"/>
    </source>
</evidence>
<dbReference type="Proteomes" id="UP001174136">
    <property type="component" value="Unassembled WGS sequence"/>
</dbReference>
<sequence length="232" mass="25684">MLTIIRKFPYKFRDKWRSAACELQERRSQRATFMDITNFIERQVQILTDPVFGNIQDAPSLMTNRGVNKPNPQTRSGIKGTSFATTVAPVISGTQPGTKGKEHVESARTTCICCGEGHALDLCPQLGKKAYKEKIGFLREKGVCFSCLCIGHISKVCRKWISCAKCGLKHPTVLHIPQRERDKDSDQAVRKSEVSVDSALMSSTGAGDHDCKLPIVPVQVKSKKGSKIVTTY</sequence>
<organism evidence="1 2">
    <name type="scientific">Merluccius polli</name>
    <name type="common">Benguela hake</name>
    <name type="synonym">Merluccius cadenati</name>
    <dbReference type="NCBI Taxonomy" id="89951"/>
    <lineage>
        <taxon>Eukaryota</taxon>
        <taxon>Metazoa</taxon>
        <taxon>Chordata</taxon>
        <taxon>Craniata</taxon>
        <taxon>Vertebrata</taxon>
        <taxon>Euteleostomi</taxon>
        <taxon>Actinopterygii</taxon>
        <taxon>Neopterygii</taxon>
        <taxon>Teleostei</taxon>
        <taxon>Neoteleostei</taxon>
        <taxon>Acanthomorphata</taxon>
        <taxon>Zeiogadaria</taxon>
        <taxon>Gadariae</taxon>
        <taxon>Gadiformes</taxon>
        <taxon>Gadoidei</taxon>
        <taxon>Merlucciidae</taxon>
        <taxon>Merluccius</taxon>
    </lineage>
</organism>
<gene>
    <name evidence="1" type="ORF">N1851_005754</name>
</gene>
<proteinExistence type="predicted"/>
<evidence type="ECO:0000313" key="2">
    <source>
        <dbReference type="Proteomes" id="UP001174136"/>
    </source>
</evidence>
<protein>
    <submittedName>
        <fullName evidence="1">Uncharacterized protein</fullName>
    </submittedName>
</protein>
<dbReference type="EMBL" id="JAOPHQ010000913">
    <property type="protein sequence ID" value="KAK0152711.1"/>
    <property type="molecule type" value="Genomic_DNA"/>
</dbReference>